<dbReference type="EMBL" id="KU666544">
    <property type="protein sequence ID" value="AOR40807.1"/>
    <property type="molecule type" value="Genomic_DNA"/>
</dbReference>
<geneLocation type="chloroplast" evidence="1"/>
<evidence type="ECO:0000313" key="1">
    <source>
        <dbReference type="EMBL" id="AOR40807.1"/>
    </source>
</evidence>
<dbReference type="RefSeq" id="YP_009346188.1">
    <property type="nucleotide sequence ID" value="NC_033862.1"/>
</dbReference>
<protein>
    <submittedName>
        <fullName evidence="1">Ribosomal protein L23</fullName>
    </submittedName>
</protein>
<reference evidence="1" key="1">
    <citation type="submission" date="2016-02" db="EMBL/GenBank/DDBJ databases">
        <title>Phylogenomics and plastome evolution of tropical forest grasses (Leptaspis, Streptochaeta: Poaceae).</title>
        <authorList>
            <person name="Duvall M.R."/>
            <person name="Lin C.-S."/>
            <person name="Wysocki W.P."/>
            <person name="Burke S.V."/>
        </authorList>
    </citation>
    <scope>NUCLEOTIDE SEQUENCE</scope>
</reference>
<keyword evidence="1" id="KW-0689">Ribosomal protein</keyword>
<sequence length="35" mass="4278">MIMESNTRYLQKKVFVYWERINILLMSNQDSLGQK</sequence>
<dbReference type="GO" id="GO:0005840">
    <property type="term" value="C:ribosome"/>
    <property type="evidence" value="ECO:0007669"/>
    <property type="project" value="UniProtKB-KW"/>
</dbReference>
<keyword evidence="1" id="KW-0150">Chloroplast</keyword>
<keyword evidence="1" id="KW-0934">Plastid</keyword>
<keyword evidence="1" id="KW-0687">Ribonucleoprotein</keyword>
<organism evidence="1">
    <name type="scientific">Streptochaeta spicata</name>
    <dbReference type="NCBI Taxonomy" id="121787"/>
    <lineage>
        <taxon>Eukaryota</taxon>
        <taxon>Viridiplantae</taxon>
        <taxon>Streptophyta</taxon>
        <taxon>Embryophyta</taxon>
        <taxon>Tracheophyta</taxon>
        <taxon>Spermatophyta</taxon>
        <taxon>Magnoliopsida</taxon>
        <taxon>Liliopsida</taxon>
        <taxon>Poales</taxon>
        <taxon>Poaceae</taxon>
        <taxon>Anomochlooideae</taxon>
        <taxon>Streptochaeteae</taxon>
        <taxon>Streptochaeta</taxon>
    </lineage>
</organism>
<proteinExistence type="predicted"/>
<dbReference type="AlphaFoldDB" id="A0A1P8C5L2"/>
<accession>A0A1P8C5L2</accession>
<gene>
    <name evidence="1" type="primary">rpl23</name>
    <name evidence="1" type="ORF">StspCp110</name>
</gene>
<dbReference type="GeneID" id="31086945"/>
<name>A0A1P8C5L2_9POAL</name>